<dbReference type="SUPFAM" id="SSF54403">
    <property type="entry name" value="Cystatin/monellin"/>
    <property type="match status" value="1"/>
</dbReference>
<dbReference type="InterPro" id="IPR046350">
    <property type="entry name" value="Cystatin_sf"/>
</dbReference>
<accession>A0A8B6X720</accession>
<reference evidence="2" key="1">
    <citation type="submission" date="2025-08" db="UniProtKB">
        <authorList>
            <consortium name="RefSeq"/>
        </authorList>
    </citation>
    <scope>IDENTIFICATION</scope>
</reference>
<sequence length="92" mass="9945">MSNETIPGGWTEWQFVATPNVQALFEDVTTKLLGVKYKLVAYATQIVAGTNYAFLVEGTVVVPNGKNFISVIRVYVPLEGTPSVTSIVPVTP</sequence>
<protein>
    <recommendedName>
        <fullName evidence="3">Cystatin domain-containing protein</fullName>
    </recommendedName>
</protein>
<organism evidence="1 2">
    <name type="scientific">Derxia gummosa DSM 723</name>
    <dbReference type="NCBI Taxonomy" id="1121388"/>
    <lineage>
        <taxon>Bacteria</taxon>
        <taxon>Pseudomonadati</taxon>
        <taxon>Pseudomonadota</taxon>
        <taxon>Betaproteobacteria</taxon>
        <taxon>Burkholderiales</taxon>
        <taxon>Alcaligenaceae</taxon>
        <taxon>Derxia</taxon>
    </lineage>
</organism>
<dbReference type="RefSeq" id="WP_028313057.1">
    <property type="nucleotide sequence ID" value="NZ_KI519500.1"/>
</dbReference>
<dbReference type="Gene3D" id="3.10.450.10">
    <property type="match status" value="1"/>
</dbReference>
<evidence type="ECO:0000313" key="1">
    <source>
        <dbReference type="Proteomes" id="UP000675920"/>
    </source>
</evidence>
<dbReference type="InterPro" id="IPR018073">
    <property type="entry name" value="Prot_inh_cystat_CS"/>
</dbReference>
<evidence type="ECO:0000313" key="2">
    <source>
        <dbReference type="RefSeq" id="WP_028313057.1"/>
    </source>
</evidence>
<dbReference type="AlphaFoldDB" id="A0A8B6X720"/>
<proteinExistence type="predicted"/>
<dbReference type="PROSITE" id="PS00287">
    <property type="entry name" value="CYSTATIN"/>
    <property type="match status" value="1"/>
</dbReference>
<evidence type="ECO:0008006" key="3">
    <source>
        <dbReference type="Google" id="ProtNLM"/>
    </source>
</evidence>
<dbReference type="OrthoDB" id="2051973at2"/>
<keyword evidence="1" id="KW-1185">Reference proteome</keyword>
<name>A0A8B6X720_9BURK</name>
<dbReference type="Proteomes" id="UP000675920">
    <property type="component" value="Unplaced"/>
</dbReference>